<dbReference type="EMBL" id="HE806323">
    <property type="protein sequence ID" value="CCH62515.1"/>
    <property type="molecule type" value="Genomic_DNA"/>
</dbReference>
<dbReference type="PANTHER" id="PTHR21329">
    <property type="entry name" value="PHOSPHATIDYLINOSITOL N-ACETYLGLUCOSAMINYLTRANSFERASE SUBUNIT Q-RELATED"/>
    <property type="match status" value="1"/>
</dbReference>
<dbReference type="RefSeq" id="XP_004182034.1">
    <property type="nucleotide sequence ID" value="XM_004181986.1"/>
</dbReference>
<gene>
    <name evidence="2" type="primary">TBLA0H02300</name>
    <name evidence="2" type="ORF">TBLA_0H02300</name>
</gene>
<dbReference type="PANTHER" id="PTHR21329:SF3">
    <property type="entry name" value="PHOSPHATIDYLINOSITOL N-ACETYLGLUCOSAMINYLTRANSFERASE SUBUNIT Q"/>
    <property type="match status" value="1"/>
</dbReference>
<dbReference type="AlphaFoldDB" id="I2H813"/>
<dbReference type="Pfam" id="PF05024">
    <property type="entry name" value="Gpi1"/>
    <property type="match status" value="1"/>
</dbReference>
<dbReference type="OrthoDB" id="70250at2759"/>
<feature type="transmembrane region" description="Helical" evidence="1">
    <location>
        <begin position="454"/>
        <end position="478"/>
    </location>
</feature>
<name>I2H813_HENB6</name>
<keyword evidence="3" id="KW-1185">Reference proteome</keyword>
<dbReference type="InterPro" id="IPR007720">
    <property type="entry name" value="PigQ/GPI1"/>
</dbReference>
<feature type="transmembrane region" description="Helical" evidence="1">
    <location>
        <begin position="182"/>
        <end position="203"/>
    </location>
</feature>
<dbReference type="GO" id="GO:0006506">
    <property type="term" value="P:GPI anchor biosynthetic process"/>
    <property type="evidence" value="ECO:0007669"/>
    <property type="project" value="EnsemblFungi"/>
</dbReference>
<dbReference type="GO" id="GO:0000506">
    <property type="term" value="C:glycosylphosphatidylinositol-N-acetylglucosaminyltransferase (GPI-GnT) complex"/>
    <property type="evidence" value="ECO:0007669"/>
    <property type="project" value="EnsemblFungi"/>
</dbReference>
<proteinExistence type="predicted"/>
<dbReference type="STRING" id="1071380.I2H813"/>
<dbReference type="eggNOG" id="KOG1183">
    <property type="taxonomic scope" value="Eukaryota"/>
</dbReference>
<dbReference type="FunCoup" id="I2H813">
    <property type="interactions" value="105"/>
</dbReference>
<feature type="transmembrane region" description="Helical" evidence="1">
    <location>
        <begin position="385"/>
        <end position="411"/>
    </location>
</feature>
<dbReference type="GeneID" id="14497672"/>
<evidence type="ECO:0000256" key="1">
    <source>
        <dbReference type="SAM" id="Phobius"/>
    </source>
</evidence>
<evidence type="ECO:0000313" key="3">
    <source>
        <dbReference type="Proteomes" id="UP000002866"/>
    </source>
</evidence>
<dbReference type="Proteomes" id="UP000002866">
    <property type="component" value="Chromosome 8"/>
</dbReference>
<accession>I2H813</accession>
<protein>
    <submittedName>
        <fullName evidence="2">Uncharacterized protein</fullName>
    </submittedName>
</protein>
<sequence>MSKYLLWPSELIQKDKAENAVRLAAIAITLQGTDDVILEVIEQSLLKSVYLEPPYSIVAYREAGSSYWDFVNKASSVIEFDIPSSKLLQFFSLEPISLILPEKVVNVRESKNWNLNFEYLTNHPSYQSNNRKLRKTLRLINSYYTYLEAFQEKYPSLSNNRNNTIRGSLRNFFDKWFLLNKLLRLVSFLIFYPMVAICLLSYWSSIILNGKKVGLVNISMTAQQIDLRCQQICYFPLQYLRFHQSKKTKKTFERYRSYSKASYDLRTILPSKYYPDYIRFYNTVWLVLNDISFGMIFGSLLQENNHTICIWLTKNIPYFCYTNLRNLTLILANNPLGIKLNEELARFFSELFLWIIEFWYNFYIKTFIQYDTLSKIISTISIMSSICGATFGLSIIIDIFSLLTLSIYLFYRISNKLYHWQFNVMVSLIYLFFGKKINGLRNRIDNHQFQLDELLLGTLLFITLLFLTPTILAFYLTFTILQMISMTFEIIIESEIALINHFPLFALLLRIKDPRRIPGGIIIESKIDTNINSNGIRYILKNKSINASNMLQPYFLLIDNLLKSYFSIEATTKILKGHPITINRYKLYQVLYSSLPSEPVHILDIYEDLKDRITNG</sequence>
<organism evidence="2 3">
    <name type="scientific">Henningerozyma blattae (strain ATCC 34711 / CBS 6284 / DSM 70876 / NBRC 10599 / NRRL Y-10934 / UCD 77-7)</name>
    <name type="common">Yeast</name>
    <name type="synonym">Tetrapisispora blattae</name>
    <dbReference type="NCBI Taxonomy" id="1071380"/>
    <lineage>
        <taxon>Eukaryota</taxon>
        <taxon>Fungi</taxon>
        <taxon>Dikarya</taxon>
        <taxon>Ascomycota</taxon>
        <taxon>Saccharomycotina</taxon>
        <taxon>Saccharomycetes</taxon>
        <taxon>Saccharomycetales</taxon>
        <taxon>Saccharomycetaceae</taxon>
        <taxon>Henningerozyma</taxon>
    </lineage>
</organism>
<reference evidence="2 3" key="1">
    <citation type="journal article" date="2011" name="Proc. Natl. Acad. Sci. U.S.A.">
        <title>Evolutionary erosion of yeast sex chromosomes by mating-type switching accidents.</title>
        <authorList>
            <person name="Gordon J.L."/>
            <person name="Armisen D."/>
            <person name="Proux-Wera E."/>
            <person name="Oheigeartaigh S.S."/>
            <person name="Byrne K.P."/>
            <person name="Wolfe K.H."/>
        </authorList>
    </citation>
    <scope>NUCLEOTIDE SEQUENCE [LARGE SCALE GENOMIC DNA]</scope>
    <source>
        <strain evidence="3">ATCC 34711 / CBS 6284 / DSM 70876 / NBRC 10599 / NRRL Y-10934 / UCD 77-7</strain>
    </source>
</reference>
<keyword evidence="1" id="KW-0812">Transmembrane</keyword>
<feature type="transmembrane region" description="Helical" evidence="1">
    <location>
        <begin position="417"/>
        <end position="433"/>
    </location>
</feature>
<dbReference type="HOGENOM" id="CLU_007914_3_0_1"/>
<keyword evidence="1" id="KW-0472">Membrane</keyword>
<dbReference type="OMA" id="CFWPVQY"/>
<evidence type="ECO:0000313" key="2">
    <source>
        <dbReference type="EMBL" id="CCH62515.1"/>
    </source>
</evidence>
<keyword evidence="1" id="KW-1133">Transmembrane helix</keyword>
<dbReference type="KEGG" id="tbl:TBLA_0H02300"/>
<dbReference type="InParanoid" id="I2H813"/>